<dbReference type="InterPro" id="IPR045886">
    <property type="entry name" value="ThiF/MoeB/HesA"/>
</dbReference>
<sequence length="384" mass="41723">MQRPRIKSEHRPHRLSDHRIRIGGTVYGIAAEIVDPKGWIWALLECLDGTRTVDQVVRHLVHRIPALTPQQVLSGIDQFMAAGYLEDAGESAPAELSAQDRERYSRSRAYFQWIDLTPRETSWHAQRSLRRASVVVVGMGGTGGSAALALAMSGVGRLHCVDPDIVELSNLNRQVLYTENDIGRPKVEAAVEKLRTHNSTVHLTADRRELFSEKELADCVRGHDLLVLCADRPPEIRTWANRVSTRSGLRWVHGGYHGPRVTVGIFWPGSGPCYECLQLNEIEQREPSTGEWTGPASSPEIHAANAVTAGMSGTLVAHAVMSLITGAPALPLNSILGVNLVAPDGHFVITGDSPRKDCPTCGEANDVQCGPSSVASADVAAGRR</sequence>
<dbReference type="InterPro" id="IPR035985">
    <property type="entry name" value="Ubiquitin-activating_enz"/>
</dbReference>
<dbReference type="GO" id="GO:0005737">
    <property type="term" value="C:cytoplasm"/>
    <property type="evidence" value="ECO:0007669"/>
    <property type="project" value="TreeGrafter"/>
</dbReference>
<evidence type="ECO:0000256" key="1">
    <source>
        <dbReference type="SAM" id="Phobius"/>
    </source>
</evidence>
<keyword evidence="1" id="KW-0812">Transmembrane</keyword>
<dbReference type="PANTHER" id="PTHR10953">
    <property type="entry name" value="UBIQUITIN-ACTIVATING ENZYME E1"/>
    <property type="match status" value="1"/>
</dbReference>
<feature type="domain" description="THIF-type NAD/FAD binding fold" evidence="2">
    <location>
        <begin position="124"/>
        <end position="359"/>
    </location>
</feature>
<dbReference type="Pfam" id="PF00899">
    <property type="entry name" value="ThiF"/>
    <property type="match status" value="1"/>
</dbReference>
<keyword evidence="1" id="KW-0472">Membrane</keyword>
<dbReference type="PANTHER" id="PTHR10953:SF102">
    <property type="entry name" value="ADENYLYLTRANSFERASE AND SULFURTRANSFERASE MOCS3"/>
    <property type="match status" value="1"/>
</dbReference>
<dbReference type="OrthoDB" id="9204719at2"/>
<gene>
    <name evidence="3" type="ORF">ETD86_45485</name>
</gene>
<protein>
    <submittedName>
        <fullName evidence="3">Dinucleotide-utilizing protein</fullName>
    </submittedName>
</protein>
<reference evidence="3 4" key="1">
    <citation type="submission" date="2019-05" db="EMBL/GenBank/DDBJ databases">
        <title>Draft genome sequence of Nonomuraea turkmeniaca DSM 43926.</title>
        <authorList>
            <person name="Saricaoglu S."/>
            <person name="Isik K."/>
        </authorList>
    </citation>
    <scope>NUCLEOTIDE SEQUENCE [LARGE SCALE GENOMIC DNA]</scope>
    <source>
        <strain evidence="3 4">DSM 43926</strain>
    </source>
</reference>
<dbReference type="EMBL" id="VCKY01000259">
    <property type="protein sequence ID" value="TMR08980.1"/>
    <property type="molecule type" value="Genomic_DNA"/>
</dbReference>
<dbReference type="GO" id="GO:0008641">
    <property type="term" value="F:ubiquitin-like modifier activating enzyme activity"/>
    <property type="evidence" value="ECO:0007669"/>
    <property type="project" value="InterPro"/>
</dbReference>
<dbReference type="GO" id="GO:0016779">
    <property type="term" value="F:nucleotidyltransferase activity"/>
    <property type="evidence" value="ECO:0007669"/>
    <property type="project" value="TreeGrafter"/>
</dbReference>
<dbReference type="AlphaFoldDB" id="A0A5S4EZ65"/>
<evidence type="ECO:0000259" key="2">
    <source>
        <dbReference type="Pfam" id="PF00899"/>
    </source>
</evidence>
<dbReference type="InterPro" id="IPR000594">
    <property type="entry name" value="ThiF_NAD_FAD-bd"/>
</dbReference>
<keyword evidence="1" id="KW-1133">Transmembrane helix</keyword>
<evidence type="ECO:0000313" key="3">
    <source>
        <dbReference type="EMBL" id="TMR08980.1"/>
    </source>
</evidence>
<dbReference type="GO" id="GO:0004792">
    <property type="term" value="F:thiosulfate-cyanide sulfurtransferase activity"/>
    <property type="evidence" value="ECO:0007669"/>
    <property type="project" value="TreeGrafter"/>
</dbReference>
<dbReference type="Gene3D" id="3.40.50.720">
    <property type="entry name" value="NAD(P)-binding Rossmann-like Domain"/>
    <property type="match status" value="1"/>
</dbReference>
<proteinExistence type="predicted"/>
<dbReference type="Gene3D" id="3.90.930.60">
    <property type="match status" value="1"/>
</dbReference>
<dbReference type="RefSeq" id="WP_138672839.1">
    <property type="nucleotide sequence ID" value="NZ_VCKY01000259.1"/>
</dbReference>
<dbReference type="SUPFAM" id="SSF69572">
    <property type="entry name" value="Activating enzymes of the ubiquitin-like proteins"/>
    <property type="match status" value="1"/>
</dbReference>
<feature type="transmembrane region" description="Helical" evidence="1">
    <location>
        <begin position="132"/>
        <end position="152"/>
    </location>
</feature>
<accession>A0A5S4EZ65</accession>
<name>A0A5S4EZ65_9ACTN</name>
<dbReference type="Proteomes" id="UP000309128">
    <property type="component" value="Unassembled WGS sequence"/>
</dbReference>
<comment type="caution">
    <text evidence="3">The sequence shown here is derived from an EMBL/GenBank/DDBJ whole genome shotgun (WGS) entry which is preliminary data.</text>
</comment>
<organism evidence="3 4">
    <name type="scientific">Nonomuraea turkmeniaca</name>
    <dbReference type="NCBI Taxonomy" id="103838"/>
    <lineage>
        <taxon>Bacteria</taxon>
        <taxon>Bacillati</taxon>
        <taxon>Actinomycetota</taxon>
        <taxon>Actinomycetes</taxon>
        <taxon>Streptosporangiales</taxon>
        <taxon>Streptosporangiaceae</taxon>
        <taxon>Nonomuraea</taxon>
    </lineage>
</organism>
<keyword evidence="4" id="KW-1185">Reference proteome</keyword>
<evidence type="ECO:0000313" key="4">
    <source>
        <dbReference type="Proteomes" id="UP000309128"/>
    </source>
</evidence>